<dbReference type="Proteomes" id="UP000702425">
    <property type="component" value="Unassembled WGS sequence"/>
</dbReference>
<gene>
    <name evidence="1" type="ORF">E5S67_02293</name>
</gene>
<keyword evidence="2" id="KW-1185">Reference proteome</keyword>
<name>A0ABX2CW97_9CYAN</name>
<reference evidence="1 2" key="1">
    <citation type="journal article" date="2020" name="Sci. Rep.">
        <title>A novel cyanobacterial geosmin producer, revising GeoA distribution and dispersion patterns in Bacteria.</title>
        <authorList>
            <person name="Churro C."/>
            <person name="Semedo-Aguiar A.P."/>
            <person name="Silva A.D."/>
            <person name="Pereira-Leal J.B."/>
            <person name="Leite R.B."/>
        </authorList>
    </citation>
    <scope>NUCLEOTIDE SEQUENCE [LARGE SCALE GENOMIC DNA]</scope>
    <source>
        <strain evidence="1 2">IPMA8</strain>
    </source>
</reference>
<evidence type="ECO:0000313" key="2">
    <source>
        <dbReference type="Proteomes" id="UP000702425"/>
    </source>
</evidence>
<protein>
    <submittedName>
        <fullName evidence="1">Uncharacterized protein</fullName>
    </submittedName>
</protein>
<organism evidence="1 2">
    <name type="scientific">Microcoleus asticus IPMA8</name>
    <dbReference type="NCBI Taxonomy" id="2563858"/>
    <lineage>
        <taxon>Bacteria</taxon>
        <taxon>Bacillati</taxon>
        <taxon>Cyanobacteriota</taxon>
        <taxon>Cyanophyceae</taxon>
        <taxon>Oscillatoriophycideae</taxon>
        <taxon>Oscillatoriales</taxon>
        <taxon>Microcoleaceae</taxon>
        <taxon>Microcoleus</taxon>
        <taxon>Microcoleus asticus</taxon>
    </lineage>
</organism>
<evidence type="ECO:0000313" key="1">
    <source>
        <dbReference type="EMBL" id="NQE34566.1"/>
    </source>
</evidence>
<sequence length="108" mass="12167">MSDIFVMVRNQNNLAMTSVDGIAFITLLNRDGRVLAEETVALMEADAGFDDLAAGQYTVIVRHELVEPRSATWDVTITNEDQVIILTFVYLEPERVLLRILATVEERL</sequence>
<dbReference type="EMBL" id="SRRZ01000034">
    <property type="protein sequence ID" value="NQE34566.1"/>
    <property type="molecule type" value="Genomic_DNA"/>
</dbReference>
<comment type="caution">
    <text evidence="1">The sequence shown here is derived from an EMBL/GenBank/DDBJ whole genome shotgun (WGS) entry which is preliminary data.</text>
</comment>
<dbReference type="RefSeq" id="WP_172187228.1">
    <property type="nucleotide sequence ID" value="NZ_CAWPPK010000246.1"/>
</dbReference>
<proteinExistence type="predicted"/>
<accession>A0ABX2CW97</accession>